<evidence type="ECO:0000313" key="3">
    <source>
        <dbReference type="Proteomes" id="UP000832011"/>
    </source>
</evidence>
<evidence type="ECO:0000259" key="1">
    <source>
        <dbReference type="PROSITE" id="PS51725"/>
    </source>
</evidence>
<dbReference type="EMBL" id="CP091511">
    <property type="protein sequence ID" value="UOO90705.1"/>
    <property type="molecule type" value="Genomic_DNA"/>
</dbReference>
<keyword evidence="3" id="KW-1185">Reference proteome</keyword>
<dbReference type="SUPFAM" id="SSF54909">
    <property type="entry name" value="Dimeric alpha+beta barrel"/>
    <property type="match status" value="1"/>
</dbReference>
<keyword evidence="2" id="KW-0503">Monooxygenase</keyword>
<proteinExistence type="predicted"/>
<dbReference type="RefSeq" id="WP_058305026.1">
    <property type="nucleotide sequence ID" value="NZ_CABKVG010000005.1"/>
</dbReference>
<dbReference type="InterPro" id="IPR007138">
    <property type="entry name" value="ABM_dom"/>
</dbReference>
<dbReference type="PANTHER" id="PTHR33336">
    <property type="entry name" value="QUINOL MONOOXYGENASE YGIN-RELATED"/>
    <property type="match status" value="1"/>
</dbReference>
<gene>
    <name evidence="2" type="ORF">LVJ82_06985</name>
</gene>
<accession>A0ABY4E742</accession>
<dbReference type="InterPro" id="IPR011008">
    <property type="entry name" value="Dimeric_a/b-barrel"/>
</dbReference>
<dbReference type="Pfam" id="PF03992">
    <property type="entry name" value="ABM"/>
    <property type="match status" value="1"/>
</dbReference>
<dbReference type="Proteomes" id="UP000832011">
    <property type="component" value="Chromosome"/>
</dbReference>
<dbReference type="PROSITE" id="PS51725">
    <property type="entry name" value="ABM"/>
    <property type="match status" value="1"/>
</dbReference>
<protein>
    <submittedName>
        <fullName evidence="2">Antibiotic biosynthesis monooxygenase</fullName>
    </submittedName>
</protein>
<sequence length="107" mass="11879">MLTVIADITVHAGAAHKQNVLNAFAKMIPTVLQEPGCHGYQLLLDHDGGVDYQSRDSNVIIMLEHWQDMAALNTHLQTPHMQAYQAAVADDVEHMKVRILEAGLPQR</sequence>
<evidence type="ECO:0000313" key="2">
    <source>
        <dbReference type="EMBL" id="UOO90705.1"/>
    </source>
</evidence>
<dbReference type="InterPro" id="IPR050744">
    <property type="entry name" value="AI-2_Isomerase_LsrG"/>
</dbReference>
<dbReference type="GO" id="GO:0004497">
    <property type="term" value="F:monooxygenase activity"/>
    <property type="evidence" value="ECO:0007669"/>
    <property type="project" value="UniProtKB-KW"/>
</dbReference>
<feature type="domain" description="ABM" evidence="1">
    <location>
        <begin position="2"/>
        <end position="102"/>
    </location>
</feature>
<organism evidence="2 3">
    <name type="scientific">Vitreoscilla massiliensis</name>
    <dbReference type="NCBI Taxonomy" id="1689272"/>
    <lineage>
        <taxon>Bacteria</taxon>
        <taxon>Pseudomonadati</taxon>
        <taxon>Pseudomonadota</taxon>
        <taxon>Betaproteobacteria</taxon>
        <taxon>Neisseriales</taxon>
        <taxon>Neisseriaceae</taxon>
        <taxon>Vitreoscilla</taxon>
    </lineage>
</organism>
<reference evidence="2 3" key="1">
    <citation type="journal article" date="2022" name="Res Sq">
        <title>Evolution of multicellular longitudinally dividing oral cavity symbionts (Neisseriaceae).</title>
        <authorList>
            <person name="Nyongesa S."/>
            <person name="Weber P."/>
            <person name="Bernet E."/>
            <person name="Pullido F."/>
            <person name="Nieckarz M."/>
            <person name="Delaby M."/>
            <person name="Nieves C."/>
            <person name="Viehboeck T."/>
            <person name="Krause N."/>
            <person name="Rivera-Millot A."/>
            <person name="Nakamura A."/>
            <person name="Vischer N."/>
            <person name="VanNieuwenhze M."/>
            <person name="Brun Y."/>
            <person name="Cava F."/>
            <person name="Bulgheresi S."/>
            <person name="Veyrier F."/>
        </authorList>
    </citation>
    <scope>NUCLEOTIDE SEQUENCE [LARGE SCALE GENOMIC DNA]</scope>
    <source>
        <strain evidence="2 3">SN4</strain>
    </source>
</reference>
<dbReference type="Gene3D" id="3.30.70.100">
    <property type="match status" value="1"/>
</dbReference>
<dbReference type="PANTHER" id="PTHR33336:SF3">
    <property type="entry name" value="ABM DOMAIN-CONTAINING PROTEIN"/>
    <property type="match status" value="1"/>
</dbReference>
<keyword evidence="2" id="KW-0560">Oxidoreductase</keyword>
<name>A0ABY4E742_9NEIS</name>